<dbReference type="PANTHER" id="PTHR33490:SF3">
    <property type="entry name" value="CONSERVED INTEGRAL MEMBRANE PROTEIN"/>
    <property type="match status" value="1"/>
</dbReference>
<evidence type="ECO:0000313" key="2">
    <source>
        <dbReference type="EMBL" id="NYH55672.1"/>
    </source>
</evidence>
<dbReference type="Gene3D" id="3.10.620.30">
    <property type="match status" value="1"/>
</dbReference>
<dbReference type="GO" id="GO:0008233">
    <property type="term" value="F:peptidase activity"/>
    <property type="evidence" value="ECO:0007669"/>
    <property type="project" value="UniProtKB-KW"/>
</dbReference>
<accession>A0A7Y9XH09</accession>
<dbReference type="SUPFAM" id="SSF54001">
    <property type="entry name" value="Cysteine proteinases"/>
    <property type="match status" value="1"/>
</dbReference>
<comment type="caution">
    <text evidence="2">The sequence shown here is derived from an EMBL/GenBank/DDBJ whole genome shotgun (WGS) entry which is preliminary data.</text>
</comment>
<name>A0A7Y9XH09_9ACTN</name>
<dbReference type="InterPro" id="IPR038765">
    <property type="entry name" value="Papain-like_cys_pep_sf"/>
</dbReference>
<dbReference type="RefSeq" id="WP_179811657.1">
    <property type="nucleotide sequence ID" value="NZ_JACCHL010000001.1"/>
</dbReference>
<dbReference type="InterPro" id="IPR002931">
    <property type="entry name" value="Transglutaminase-like"/>
</dbReference>
<keyword evidence="2" id="KW-0645">Protease</keyword>
<organism evidence="2 3">
    <name type="scientific">Nocardiopsis sinuspersici</name>
    <dbReference type="NCBI Taxonomy" id="501010"/>
    <lineage>
        <taxon>Bacteria</taxon>
        <taxon>Bacillati</taxon>
        <taxon>Actinomycetota</taxon>
        <taxon>Actinomycetes</taxon>
        <taxon>Streptosporangiales</taxon>
        <taxon>Nocardiopsidaceae</taxon>
        <taxon>Nocardiopsis</taxon>
    </lineage>
</organism>
<reference evidence="2 3" key="1">
    <citation type="submission" date="2020-07" db="EMBL/GenBank/DDBJ databases">
        <title>Sequencing the genomes of 1000 actinobacteria strains.</title>
        <authorList>
            <person name="Klenk H.-P."/>
        </authorList>
    </citation>
    <scope>NUCLEOTIDE SEQUENCE [LARGE SCALE GENOMIC DNA]</scope>
    <source>
        <strain evidence="2 3">DSM 45278</strain>
    </source>
</reference>
<dbReference type="AlphaFoldDB" id="A0A7Y9XH09"/>
<dbReference type="GO" id="GO:0006508">
    <property type="term" value="P:proteolysis"/>
    <property type="evidence" value="ECO:0007669"/>
    <property type="project" value="UniProtKB-KW"/>
</dbReference>
<dbReference type="EMBL" id="JACCHL010000001">
    <property type="protein sequence ID" value="NYH55672.1"/>
    <property type="molecule type" value="Genomic_DNA"/>
</dbReference>
<evidence type="ECO:0000313" key="3">
    <source>
        <dbReference type="Proteomes" id="UP000584931"/>
    </source>
</evidence>
<sequence>MRPETSQVPPSAASLGATEFLDHDSADVGAFVAEVLSSGADTPVQRAVDLYYGVRDGIRYEVYGADLSREGLRASNVARSASGMCLHKSILYAACLRNVGVPSRLVLTDVRNHLSSPRIRSLVGGDVFHQHCLTALYLGGRWLTVTPVFNRVLCGLYKMRPLEFDGTADSVHHPYSGGGSGGMEFLRTHGTFEDLPYEMVLRDLREAHPGLFGRTGDALVPGSLVDDAHTLGPKT</sequence>
<dbReference type="PANTHER" id="PTHR33490">
    <property type="entry name" value="BLR5614 PROTEIN-RELATED"/>
    <property type="match status" value="1"/>
</dbReference>
<proteinExistence type="predicted"/>
<protein>
    <submittedName>
        <fullName evidence="2">Transglutaminase-like putative cysteine protease</fullName>
    </submittedName>
</protein>
<keyword evidence="2" id="KW-0378">Hydrolase</keyword>
<evidence type="ECO:0000259" key="1">
    <source>
        <dbReference type="Pfam" id="PF01841"/>
    </source>
</evidence>
<feature type="domain" description="Transglutaminase-like" evidence="1">
    <location>
        <begin position="33"/>
        <end position="147"/>
    </location>
</feature>
<gene>
    <name evidence="2" type="ORF">HNR06_005261</name>
</gene>
<dbReference type="Pfam" id="PF01841">
    <property type="entry name" value="Transglut_core"/>
    <property type="match status" value="1"/>
</dbReference>
<dbReference type="Proteomes" id="UP000584931">
    <property type="component" value="Unassembled WGS sequence"/>
</dbReference>